<dbReference type="AlphaFoldDB" id="A0A9W7A633"/>
<comment type="caution">
    <text evidence="7">The sequence shown here is derived from an EMBL/GenBank/DDBJ whole genome shotgun (WGS) entry which is preliminary data.</text>
</comment>
<dbReference type="Gene3D" id="3.40.190.10">
    <property type="entry name" value="Periplasmic binding protein-like II"/>
    <property type="match status" value="1"/>
</dbReference>
<gene>
    <name evidence="7" type="ORF">TrLO_g12120</name>
</gene>
<name>A0A9W7A633_9STRA</name>
<evidence type="ECO:0000313" key="8">
    <source>
        <dbReference type="Proteomes" id="UP001165122"/>
    </source>
</evidence>
<dbReference type="SUPFAM" id="SSF53850">
    <property type="entry name" value="Periplasmic binding protein-like II"/>
    <property type="match status" value="2"/>
</dbReference>
<feature type="domain" description="Solute-binding protein family 5" evidence="6">
    <location>
        <begin position="245"/>
        <end position="553"/>
    </location>
</feature>
<proteinExistence type="inferred from homology"/>
<keyword evidence="4" id="KW-0472">Membrane</keyword>
<evidence type="ECO:0000256" key="1">
    <source>
        <dbReference type="ARBA" id="ARBA00005695"/>
    </source>
</evidence>
<dbReference type="OrthoDB" id="37683at2759"/>
<dbReference type="InterPro" id="IPR000914">
    <property type="entry name" value="SBP_5_dom"/>
</dbReference>
<feature type="signal peptide" evidence="5">
    <location>
        <begin position="1"/>
        <end position="21"/>
    </location>
</feature>
<evidence type="ECO:0000256" key="5">
    <source>
        <dbReference type="SAM" id="SignalP"/>
    </source>
</evidence>
<keyword evidence="3 5" id="KW-0732">Signal</keyword>
<reference evidence="8" key="1">
    <citation type="journal article" date="2023" name="Commun. Biol.">
        <title>Genome analysis of Parmales, the sister group of diatoms, reveals the evolutionary specialization of diatoms from phago-mixotrophs to photoautotrophs.</title>
        <authorList>
            <person name="Ban H."/>
            <person name="Sato S."/>
            <person name="Yoshikawa S."/>
            <person name="Yamada K."/>
            <person name="Nakamura Y."/>
            <person name="Ichinomiya M."/>
            <person name="Sato N."/>
            <person name="Blanc-Mathieu R."/>
            <person name="Endo H."/>
            <person name="Kuwata A."/>
            <person name="Ogata H."/>
        </authorList>
    </citation>
    <scope>NUCLEOTIDE SEQUENCE [LARGE SCALE GENOMIC DNA]</scope>
    <source>
        <strain evidence="8">NIES 3700</strain>
    </source>
</reference>
<comment type="similarity">
    <text evidence="1">Belongs to the bacterial solute-binding protein 5 family.</text>
</comment>
<evidence type="ECO:0000256" key="3">
    <source>
        <dbReference type="ARBA" id="ARBA00022729"/>
    </source>
</evidence>
<sequence length="619" mass="67184">MLKFSLTTLIVALAAGTGALADDDCNHLDVDFIILEGDATILAIEDDIRADLGKVGVHVNTRALAKDDFNAAMVAGDFNLAFSETWGPPYDPHSYAKSWSSPDEAYYAALVGLEAPNTKAVLDQKIADALLVEGEVERGESWSDILNILHDQATEIPFSGKSIPAVVNSRLSGYTPGHQQFDYPIHNIRVASGSKNITLAPGAQTGLFQGVGRLDPHSYRPNEFFSNNWVYEGLVEYGPDGIILPSLAVSWSVADIADGKQKYTFNLREGVKFHDGADWDCSVAKLNLNHVFAPPLTTSDWHGWYGLPEKLESWTCTSTYVLELTSSDSYYPLLQELSYIRPLRMLSPNMFVGGASSDPLTQNSCPMGWGSATLGDVTVTCAGVTGIAGTGRWQHISTVMDSGGEHATTVEFKNFDSHWDSYGGSDGVDHVKLVYYATKADVKAALNSGELDAIIGDGVLDPEDVKEFKGTAGFTVSMTEPLQNRVVVFNTAKAPTNILKNRKIMIHAVDKAAIIEKELAGLDEPVDSLFSKKAPYCSVDLTPKWDYDIEKAELLNCPEDDESKKLPAGAIAAIVVCAAAVIALTTFIAYMRRKEIQGKPIFTPLIQHDPDGKHGVQDL</sequence>
<evidence type="ECO:0000256" key="4">
    <source>
        <dbReference type="SAM" id="Phobius"/>
    </source>
</evidence>
<evidence type="ECO:0000313" key="7">
    <source>
        <dbReference type="EMBL" id="GMH64050.1"/>
    </source>
</evidence>
<keyword evidence="2" id="KW-0813">Transport</keyword>
<keyword evidence="8" id="KW-1185">Reference proteome</keyword>
<organism evidence="7 8">
    <name type="scientific">Triparma laevis f. longispina</name>
    <dbReference type="NCBI Taxonomy" id="1714387"/>
    <lineage>
        <taxon>Eukaryota</taxon>
        <taxon>Sar</taxon>
        <taxon>Stramenopiles</taxon>
        <taxon>Ochrophyta</taxon>
        <taxon>Bolidophyceae</taxon>
        <taxon>Parmales</taxon>
        <taxon>Triparmaceae</taxon>
        <taxon>Triparma</taxon>
    </lineage>
</organism>
<dbReference type="PANTHER" id="PTHR30290:SF9">
    <property type="entry name" value="OLIGOPEPTIDE-BINDING PROTEIN APPA"/>
    <property type="match status" value="1"/>
</dbReference>
<evidence type="ECO:0000256" key="2">
    <source>
        <dbReference type="ARBA" id="ARBA00022448"/>
    </source>
</evidence>
<dbReference type="PANTHER" id="PTHR30290">
    <property type="entry name" value="PERIPLASMIC BINDING COMPONENT OF ABC TRANSPORTER"/>
    <property type="match status" value="1"/>
</dbReference>
<keyword evidence="4" id="KW-0812">Transmembrane</keyword>
<dbReference type="InterPro" id="IPR039424">
    <property type="entry name" value="SBP_5"/>
</dbReference>
<dbReference type="GO" id="GO:1904680">
    <property type="term" value="F:peptide transmembrane transporter activity"/>
    <property type="evidence" value="ECO:0007669"/>
    <property type="project" value="TreeGrafter"/>
</dbReference>
<protein>
    <recommendedName>
        <fullName evidence="6">Solute-binding protein family 5 domain-containing protein</fullName>
    </recommendedName>
</protein>
<evidence type="ECO:0000259" key="6">
    <source>
        <dbReference type="Pfam" id="PF00496"/>
    </source>
</evidence>
<dbReference type="Pfam" id="PF00496">
    <property type="entry name" value="SBP_bac_5"/>
    <property type="match status" value="1"/>
</dbReference>
<accession>A0A9W7A633</accession>
<dbReference type="EMBL" id="BRXW01000539">
    <property type="protein sequence ID" value="GMH64050.1"/>
    <property type="molecule type" value="Genomic_DNA"/>
</dbReference>
<dbReference type="Proteomes" id="UP001165122">
    <property type="component" value="Unassembled WGS sequence"/>
</dbReference>
<feature type="chain" id="PRO_5040776565" description="Solute-binding protein family 5 domain-containing protein" evidence="5">
    <location>
        <begin position="22"/>
        <end position="619"/>
    </location>
</feature>
<feature type="transmembrane region" description="Helical" evidence="4">
    <location>
        <begin position="566"/>
        <end position="590"/>
    </location>
</feature>
<dbReference type="Gene3D" id="3.10.105.10">
    <property type="entry name" value="Dipeptide-binding Protein, Domain 3"/>
    <property type="match status" value="2"/>
</dbReference>
<dbReference type="GO" id="GO:0015833">
    <property type="term" value="P:peptide transport"/>
    <property type="evidence" value="ECO:0007669"/>
    <property type="project" value="TreeGrafter"/>
</dbReference>
<keyword evidence="4" id="KW-1133">Transmembrane helix</keyword>